<keyword evidence="3" id="KW-1185">Reference proteome</keyword>
<dbReference type="Proteomes" id="UP000319976">
    <property type="component" value="Chromosome"/>
</dbReference>
<keyword evidence="1" id="KW-1277">Toxin-antitoxin system</keyword>
<dbReference type="AlphaFoldDB" id="A0A517T7G4"/>
<reference evidence="2 3" key="1">
    <citation type="submission" date="2019-02" db="EMBL/GenBank/DDBJ databases">
        <title>Deep-cultivation of Planctomycetes and their phenomic and genomic characterization uncovers novel biology.</title>
        <authorList>
            <person name="Wiegand S."/>
            <person name="Jogler M."/>
            <person name="Boedeker C."/>
            <person name="Pinto D."/>
            <person name="Vollmers J."/>
            <person name="Rivas-Marin E."/>
            <person name="Kohn T."/>
            <person name="Peeters S.H."/>
            <person name="Heuer A."/>
            <person name="Rast P."/>
            <person name="Oberbeckmann S."/>
            <person name="Bunk B."/>
            <person name="Jeske O."/>
            <person name="Meyerdierks A."/>
            <person name="Storesund J.E."/>
            <person name="Kallscheuer N."/>
            <person name="Luecker S."/>
            <person name="Lage O.M."/>
            <person name="Pohl T."/>
            <person name="Merkel B.J."/>
            <person name="Hornburger P."/>
            <person name="Mueller R.-W."/>
            <person name="Bruemmer F."/>
            <person name="Labrenz M."/>
            <person name="Spormann A.M."/>
            <person name="Op den Camp H."/>
            <person name="Overmann J."/>
            <person name="Amann R."/>
            <person name="Jetten M.S.M."/>
            <person name="Mascher T."/>
            <person name="Medema M.H."/>
            <person name="Devos D.P."/>
            <person name="Kaster A.-K."/>
            <person name="Ovreas L."/>
            <person name="Rohde M."/>
            <person name="Galperin M.Y."/>
            <person name="Jogler C."/>
        </authorList>
    </citation>
    <scope>NUCLEOTIDE SEQUENCE [LARGE SCALE GENOMIC DNA]</scope>
    <source>
        <strain evidence="2 3">V22</strain>
    </source>
</reference>
<dbReference type="Gene3D" id="3.30.2310.20">
    <property type="entry name" value="RelE-like"/>
    <property type="match status" value="1"/>
</dbReference>
<evidence type="ECO:0000313" key="3">
    <source>
        <dbReference type="Proteomes" id="UP000319976"/>
    </source>
</evidence>
<dbReference type="EMBL" id="CP036316">
    <property type="protein sequence ID" value="QDT64315.1"/>
    <property type="molecule type" value="Genomic_DNA"/>
</dbReference>
<accession>A0A517T7G4</accession>
<dbReference type="InterPro" id="IPR007712">
    <property type="entry name" value="RelE/ParE_toxin"/>
</dbReference>
<gene>
    <name evidence="2" type="ORF">V22_15470</name>
</gene>
<name>A0A517T7G4_9PLAN</name>
<dbReference type="KEGG" id="chya:V22_15470"/>
<organism evidence="2 3">
    <name type="scientific">Calycomorphotria hydatis</name>
    <dbReference type="NCBI Taxonomy" id="2528027"/>
    <lineage>
        <taxon>Bacteria</taxon>
        <taxon>Pseudomonadati</taxon>
        <taxon>Planctomycetota</taxon>
        <taxon>Planctomycetia</taxon>
        <taxon>Planctomycetales</taxon>
        <taxon>Planctomycetaceae</taxon>
        <taxon>Calycomorphotria</taxon>
    </lineage>
</organism>
<evidence type="ECO:0000256" key="1">
    <source>
        <dbReference type="ARBA" id="ARBA00022649"/>
    </source>
</evidence>
<dbReference type="RefSeq" id="WP_145261378.1">
    <property type="nucleotide sequence ID" value="NZ_CP036316.1"/>
</dbReference>
<sequence length="98" mass="11900">MLVLRQEAEEEATAARLYYEKDSDEAARNFLMELRKVLDQIDNAPMRYRVYDSEFNIRICLLRKFPYYVLYRVERDIAEVIAVCHSSREPNYWKNRLD</sequence>
<proteinExistence type="predicted"/>
<dbReference type="OrthoDB" id="278204at2"/>
<evidence type="ECO:0000313" key="2">
    <source>
        <dbReference type="EMBL" id="QDT64315.1"/>
    </source>
</evidence>
<dbReference type="Pfam" id="PF05016">
    <property type="entry name" value="ParE_toxin"/>
    <property type="match status" value="1"/>
</dbReference>
<protein>
    <submittedName>
        <fullName evidence="2">Plasmid stabilization system protein</fullName>
    </submittedName>
</protein>
<dbReference type="InterPro" id="IPR035093">
    <property type="entry name" value="RelE/ParE_toxin_dom_sf"/>
</dbReference>